<dbReference type="EMBL" id="JAIQCV010000009">
    <property type="protein sequence ID" value="KAH1067038.1"/>
    <property type="molecule type" value="Genomic_DNA"/>
</dbReference>
<protein>
    <submittedName>
        <fullName evidence="2">Uncharacterized protein</fullName>
    </submittedName>
</protein>
<organism evidence="2 3">
    <name type="scientific">Gossypium stocksii</name>
    <dbReference type="NCBI Taxonomy" id="47602"/>
    <lineage>
        <taxon>Eukaryota</taxon>
        <taxon>Viridiplantae</taxon>
        <taxon>Streptophyta</taxon>
        <taxon>Embryophyta</taxon>
        <taxon>Tracheophyta</taxon>
        <taxon>Spermatophyta</taxon>
        <taxon>Magnoliopsida</taxon>
        <taxon>eudicotyledons</taxon>
        <taxon>Gunneridae</taxon>
        <taxon>Pentapetalae</taxon>
        <taxon>rosids</taxon>
        <taxon>malvids</taxon>
        <taxon>Malvales</taxon>
        <taxon>Malvaceae</taxon>
        <taxon>Malvoideae</taxon>
        <taxon>Gossypium</taxon>
    </lineage>
</organism>
<accession>A0A9D3V2G5</accession>
<evidence type="ECO:0000313" key="3">
    <source>
        <dbReference type="Proteomes" id="UP000828251"/>
    </source>
</evidence>
<dbReference type="OrthoDB" id="1899721at2759"/>
<gene>
    <name evidence="2" type="ORF">J1N35_032025</name>
</gene>
<evidence type="ECO:0000256" key="1">
    <source>
        <dbReference type="SAM" id="SignalP"/>
    </source>
</evidence>
<feature type="signal peptide" evidence="1">
    <location>
        <begin position="1"/>
        <end position="25"/>
    </location>
</feature>
<evidence type="ECO:0000313" key="2">
    <source>
        <dbReference type="EMBL" id="KAH1067038.1"/>
    </source>
</evidence>
<name>A0A9D3V2G5_9ROSI</name>
<dbReference type="PANTHER" id="PTHR34380">
    <property type="entry name" value="BNAA03G12380D PROTEIN"/>
    <property type="match status" value="1"/>
</dbReference>
<dbReference type="PANTHER" id="PTHR34380:SF1">
    <property type="entry name" value="OS01G0221300 PROTEIN"/>
    <property type="match status" value="1"/>
</dbReference>
<feature type="chain" id="PRO_5038582250" evidence="1">
    <location>
        <begin position="26"/>
        <end position="147"/>
    </location>
</feature>
<dbReference type="AlphaFoldDB" id="A0A9D3V2G5"/>
<dbReference type="Proteomes" id="UP000828251">
    <property type="component" value="Unassembled WGS sequence"/>
</dbReference>
<reference evidence="2 3" key="1">
    <citation type="journal article" date="2021" name="Plant Biotechnol. J.">
        <title>Multi-omics assisted identification of the key and species-specific regulatory components of drought-tolerant mechanisms in Gossypium stocksii.</title>
        <authorList>
            <person name="Yu D."/>
            <person name="Ke L."/>
            <person name="Zhang D."/>
            <person name="Wu Y."/>
            <person name="Sun Y."/>
            <person name="Mei J."/>
            <person name="Sun J."/>
            <person name="Sun Y."/>
        </authorList>
    </citation>
    <scope>NUCLEOTIDE SEQUENCE [LARGE SCALE GENOMIC DNA]</scope>
    <source>
        <strain evidence="3">cv. E1</strain>
        <tissue evidence="2">Leaf</tissue>
    </source>
</reference>
<keyword evidence="1" id="KW-0732">Signal</keyword>
<proteinExistence type="predicted"/>
<keyword evidence="3" id="KW-1185">Reference proteome</keyword>
<comment type="caution">
    <text evidence="2">The sequence shown here is derived from an EMBL/GenBank/DDBJ whole genome shotgun (WGS) entry which is preliminary data.</text>
</comment>
<sequence length="147" mass="16785">MDQTTKVTVIALTVLLLRTLDTTDCDDRCCEYCDDSCSKLQENSDCKDAHSRQENVSNDEMDFDMILSQLKRKSNHKSNWKFEGELLAAFGKYLELCMKDVFAVHWQQTSGEKLSKAALCQNQRGFNKIDTCRGCTLEAGAWKGRRI</sequence>